<dbReference type="HOGENOM" id="CLU_2890494_0_0_1"/>
<dbReference type="Proteomes" id="UP000013827">
    <property type="component" value="Unassembled WGS sequence"/>
</dbReference>
<dbReference type="KEGG" id="ehx:EMIHUDRAFT_252696"/>
<proteinExistence type="predicted"/>
<sequence>MIKNTEDFQVKLPAGTMPGATLRVTLPGRTRHVTCTVPADAKGGDTIRVTVKKESPPIAQKRH</sequence>
<dbReference type="AlphaFoldDB" id="A0A0D3KGY8"/>
<dbReference type="EnsemblProtists" id="EOD35023">
    <property type="protein sequence ID" value="EOD35023"/>
    <property type="gene ID" value="EMIHUDRAFT_252696"/>
</dbReference>
<reference evidence="2" key="1">
    <citation type="journal article" date="2013" name="Nature">
        <title>Pan genome of the phytoplankton Emiliania underpins its global distribution.</title>
        <authorList>
            <person name="Read B.A."/>
            <person name="Kegel J."/>
            <person name="Klute M.J."/>
            <person name="Kuo A."/>
            <person name="Lefebvre S.C."/>
            <person name="Maumus F."/>
            <person name="Mayer C."/>
            <person name="Miller J."/>
            <person name="Monier A."/>
            <person name="Salamov A."/>
            <person name="Young J."/>
            <person name="Aguilar M."/>
            <person name="Claverie J.M."/>
            <person name="Frickenhaus S."/>
            <person name="Gonzalez K."/>
            <person name="Herman E.K."/>
            <person name="Lin Y.C."/>
            <person name="Napier J."/>
            <person name="Ogata H."/>
            <person name="Sarno A.F."/>
            <person name="Shmutz J."/>
            <person name="Schroeder D."/>
            <person name="de Vargas C."/>
            <person name="Verret F."/>
            <person name="von Dassow P."/>
            <person name="Valentin K."/>
            <person name="Van de Peer Y."/>
            <person name="Wheeler G."/>
            <person name="Dacks J.B."/>
            <person name="Delwiche C.F."/>
            <person name="Dyhrman S.T."/>
            <person name="Glockner G."/>
            <person name="John U."/>
            <person name="Richards T."/>
            <person name="Worden A.Z."/>
            <person name="Zhang X."/>
            <person name="Grigoriev I.V."/>
            <person name="Allen A.E."/>
            <person name="Bidle K."/>
            <person name="Borodovsky M."/>
            <person name="Bowler C."/>
            <person name="Brownlee C."/>
            <person name="Cock J.M."/>
            <person name="Elias M."/>
            <person name="Gladyshev V.N."/>
            <person name="Groth M."/>
            <person name="Guda C."/>
            <person name="Hadaegh A."/>
            <person name="Iglesias-Rodriguez M.D."/>
            <person name="Jenkins J."/>
            <person name="Jones B.M."/>
            <person name="Lawson T."/>
            <person name="Leese F."/>
            <person name="Lindquist E."/>
            <person name="Lobanov A."/>
            <person name="Lomsadze A."/>
            <person name="Malik S.B."/>
            <person name="Marsh M.E."/>
            <person name="Mackinder L."/>
            <person name="Mock T."/>
            <person name="Mueller-Roeber B."/>
            <person name="Pagarete A."/>
            <person name="Parker M."/>
            <person name="Probert I."/>
            <person name="Quesneville H."/>
            <person name="Raines C."/>
            <person name="Rensing S.A."/>
            <person name="Riano-Pachon D.M."/>
            <person name="Richier S."/>
            <person name="Rokitta S."/>
            <person name="Shiraiwa Y."/>
            <person name="Soanes D.M."/>
            <person name="van der Giezen M."/>
            <person name="Wahlund T.M."/>
            <person name="Williams B."/>
            <person name="Wilson W."/>
            <person name="Wolfe G."/>
            <person name="Wurch L.L."/>
        </authorList>
    </citation>
    <scope>NUCLEOTIDE SEQUENCE</scope>
</reference>
<organism evidence="1 2">
    <name type="scientific">Emiliania huxleyi (strain CCMP1516)</name>
    <dbReference type="NCBI Taxonomy" id="280463"/>
    <lineage>
        <taxon>Eukaryota</taxon>
        <taxon>Haptista</taxon>
        <taxon>Haptophyta</taxon>
        <taxon>Prymnesiophyceae</taxon>
        <taxon>Isochrysidales</taxon>
        <taxon>Noelaerhabdaceae</taxon>
        <taxon>Emiliania</taxon>
    </lineage>
</organism>
<evidence type="ECO:0000313" key="1">
    <source>
        <dbReference type="EnsemblProtists" id="EOD35023"/>
    </source>
</evidence>
<dbReference type="PaxDb" id="2903-EOD35023"/>
<evidence type="ECO:0000313" key="2">
    <source>
        <dbReference type="Proteomes" id="UP000013827"/>
    </source>
</evidence>
<dbReference type="RefSeq" id="XP_005787452.1">
    <property type="nucleotide sequence ID" value="XM_005787395.1"/>
</dbReference>
<reference evidence="1" key="2">
    <citation type="submission" date="2024-10" db="UniProtKB">
        <authorList>
            <consortium name="EnsemblProtists"/>
        </authorList>
    </citation>
    <scope>IDENTIFICATION</scope>
</reference>
<dbReference type="GeneID" id="17280296"/>
<accession>A0A0D3KGY8</accession>
<protein>
    <recommendedName>
        <fullName evidence="3">Chaperone DnaJ C-terminal domain-containing protein</fullName>
    </recommendedName>
</protein>
<keyword evidence="2" id="KW-1185">Reference proteome</keyword>
<evidence type="ECO:0008006" key="3">
    <source>
        <dbReference type="Google" id="ProtNLM"/>
    </source>
</evidence>
<name>A0A0D3KGY8_EMIH1</name>